<dbReference type="EMBL" id="KV784386">
    <property type="protein sequence ID" value="OEU07319.1"/>
    <property type="molecule type" value="Genomic_DNA"/>
</dbReference>
<dbReference type="Proteomes" id="UP000095751">
    <property type="component" value="Unassembled WGS sequence"/>
</dbReference>
<protein>
    <submittedName>
        <fullName evidence="1">DUF1823-domain-containing protein</fullName>
    </submittedName>
</protein>
<feature type="non-terminal residue" evidence="1">
    <location>
        <position position="153"/>
    </location>
</feature>
<name>A0A1E7EMZ6_9STRA</name>
<proteinExistence type="predicted"/>
<feature type="non-terminal residue" evidence="1">
    <location>
        <position position="1"/>
    </location>
</feature>
<reference evidence="1 2" key="1">
    <citation type="submission" date="2016-09" db="EMBL/GenBank/DDBJ databases">
        <title>Extensive genetic diversity and differential bi-allelic expression allows diatom success in the polar Southern Ocean.</title>
        <authorList>
            <consortium name="DOE Joint Genome Institute"/>
            <person name="Mock T."/>
            <person name="Otillar R.P."/>
            <person name="Strauss J."/>
            <person name="Dupont C."/>
            <person name="Frickenhaus S."/>
            <person name="Maumus F."/>
            <person name="Mcmullan M."/>
            <person name="Sanges R."/>
            <person name="Schmutz J."/>
            <person name="Toseland A."/>
            <person name="Valas R."/>
            <person name="Veluchamy A."/>
            <person name="Ward B.J."/>
            <person name="Allen A."/>
            <person name="Barry K."/>
            <person name="Falciatore A."/>
            <person name="Ferrante M."/>
            <person name="Fortunato A.E."/>
            <person name="Gloeckner G."/>
            <person name="Gruber A."/>
            <person name="Hipkin R."/>
            <person name="Janech M."/>
            <person name="Kroth P."/>
            <person name="Leese F."/>
            <person name="Lindquist E."/>
            <person name="Lyon B.R."/>
            <person name="Martin J."/>
            <person name="Mayer C."/>
            <person name="Parker M."/>
            <person name="Quesneville H."/>
            <person name="Raymond J."/>
            <person name="Uhlig C."/>
            <person name="Valentin K.U."/>
            <person name="Worden A.Z."/>
            <person name="Armbrust E.V."/>
            <person name="Bowler C."/>
            <person name="Green B."/>
            <person name="Moulton V."/>
            <person name="Van Oosterhout C."/>
            <person name="Grigoriev I."/>
        </authorList>
    </citation>
    <scope>NUCLEOTIDE SEQUENCE [LARGE SCALE GENOMIC DNA]</scope>
    <source>
        <strain evidence="1 2">CCMP1102</strain>
    </source>
</reference>
<evidence type="ECO:0000313" key="1">
    <source>
        <dbReference type="EMBL" id="OEU07319.1"/>
    </source>
</evidence>
<organism evidence="1 2">
    <name type="scientific">Fragilariopsis cylindrus CCMP1102</name>
    <dbReference type="NCBI Taxonomy" id="635003"/>
    <lineage>
        <taxon>Eukaryota</taxon>
        <taxon>Sar</taxon>
        <taxon>Stramenopiles</taxon>
        <taxon>Ochrophyta</taxon>
        <taxon>Bacillariophyta</taxon>
        <taxon>Bacillariophyceae</taxon>
        <taxon>Bacillariophycidae</taxon>
        <taxon>Bacillariales</taxon>
        <taxon>Bacillariaceae</taxon>
        <taxon>Fragilariopsis</taxon>
    </lineage>
</organism>
<keyword evidence="2" id="KW-1185">Reference proteome</keyword>
<dbReference type="KEGG" id="fcy:FRACYDRAFT_161965"/>
<dbReference type="InterPro" id="IPR014952">
    <property type="entry name" value="DUF1823"/>
</dbReference>
<gene>
    <name evidence="1" type="ORF">FRACYDRAFT_161965</name>
</gene>
<dbReference type="AlphaFoldDB" id="A0A1E7EMZ6"/>
<dbReference type="Gene3D" id="1.10.418.90">
    <property type="entry name" value="Protein of unknown function DUF1823"/>
    <property type="match status" value="1"/>
</dbReference>
<dbReference type="Pfam" id="PF08853">
    <property type="entry name" value="DUF1823"/>
    <property type="match status" value="1"/>
</dbReference>
<dbReference type="InParanoid" id="A0A1E7EMZ6"/>
<sequence>DELTNENLYQIVVRRSNVTDLEVNTLVWKCLGYRFNKNDEIWTPTKVFPKWKERYPTPPDLIGMQHIYTKEVDRDNLKNNQRLTVSVPMENKQSLKTFLRPIGFTGYKISELTPNLTRRAQCTNWLLYYREELFGYTLDELIEKRKLKRDKEE</sequence>
<dbReference type="OrthoDB" id="4311at2759"/>
<evidence type="ECO:0000313" key="2">
    <source>
        <dbReference type="Proteomes" id="UP000095751"/>
    </source>
</evidence>
<accession>A0A1E7EMZ6</accession>